<dbReference type="GO" id="GO:0005524">
    <property type="term" value="F:ATP binding"/>
    <property type="evidence" value="ECO:0007669"/>
    <property type="project" value="UniProtKB-KW"/>
</dbReference>
<dbReference type="GO" id="GO:0004674">
    <property type="term" value="F:protein serine/threonine kinase activity"/>
    <property type="evidence" value="ECO:0007669"/>
    <property type="project" value="TreeGrafter"/>
</dbReference>
<dbReference type="Pfam" id="PF00069">
    <property type="entry name" value="Pkinase"/>
    <property type="match status" value="1"/>
</dbReference>
<keyword evidence="3 7" id="KW-0418">Kinase</keyword>
<dbReference type="PROSITE" id="PS50011">
    <property type="entry name" value="PROTEIN_KINASE_DOM"/>
    <property type="match status" value="1"/>
</dbReference>
<evidence type="ECO:0000256" key="1">
    <source>
        <dbReference type="ARBA" id="ARBA00022679"/>
    </source>
</evidence>
<dbReference type="PANTHER" id="PTHR43289">
    <property type="entry name" value="MITOGEN-ACTIVATED PROTEIN KINASE KINASE KINASE 20-RELATED"/>
    <property type="match status" value="1"/>
</dbReference>
<evidence type="ECO:0000313" key="8">
    <source>
        <dbReference type="Proteomes" id="UP000366872"/>
    </source>
</evidence>
<dbReference type="PANTHER" id="PTHR43289:SF6">
    <property type="entry name" value="SERINE_THREONINE-PROTEIN KINASE NEKL-3"/>
    <property type="match status" value="1"/>
</dbReference>
<protein>
    <submittedName>
        <fullName evidence="7">Serine/threonine-protein kinase PknD</fullName>
    </submittedName>
</protein>
<reference evidence="7 8" key="1">
    <citation type="submission" date="2019-04" db="EMBL/GenBank/DDBJ databases">
        <authorList>
            <person name="Van Vliet M D."/>
        </authorList>
    </citation>
    <scope>NUCLEOTIDE SEQUENCE [LARGE SCALE GENOMIC DNA]</scope>
    <source>
        <strain evidence="7 8">F1</strain>
    </source>
</reference>
<dbReference type="Proteomes" id="UP000366872">
    <property type="component" value="Unassembled WGS sequence"/>
</dbReference>
<keyword evidence="1" id="KW-0808">Transferase</keyword>
<dbReference type="SUPFAM" id="SSF52058">
    <property type="entry name" value="L domain-like"/>
    <property type="match status" value="1"/>
</dbReference>
<organism evidence="7 8">
    <name type="scientific">Pontiella desulfatans</name>
    <dbReference type="NCBI Taxonomy" id="2750659"/>
    <lineage>
        <taxon>Bacteria</taxon>
        <taxon>Pseudomonadati</taxon>
        <taxon>Kiritimatiellota</taxon>
        <taxon>Kiritimatiellia</taxon>
        <taxon>Kiritimatiellales</taxon>
        <taxon>Pontiellaceae</taxon>
        <taxon>Pontiella</taxon>
    </lineage>
</organism>
<dbReference type="SMART" id="SM00220">
    <property type="entry name" value="S_TKc"/>
    <property type="match status" value="1"/>
</dbReference>
<dbReference type="Gene3D" id="3.80.10.10">
    <property type="entry name" value="Ribonuclease Inhibitor"/>
    <property type="match status" value="1"/>
</dbReference>
<proteinExistence type="predicted"/>
<dbReference type="InterPro" id="IPR032675">
    <property type="entry name" value="LRR_dom_sf"/>
</dbReference>
<keyword evidence="2" id="KW-0547">Nucleotide-binding</keyword>
<evidence type="ECO:0000256" key="2">
    <source>
        <dbReference type="ARBA" id="ARBA00022741"/>
    </source>
</evidence>
<accession>A0A6C2U950</accession>
<evidence type="ECO:0000256" key="4">
    <source>
        <dbReference type="ARBA" id="ARBA00022840"/>
    </source>
</evidence>
<dbReference type="Gene3D" id="3.30.200.20">
    <property type="entry name" value="Phosphorylase Kinase, domain 1"/>
    <property type="match status" value="1"/>
</dbReference>
<dbReference type="RefSeq" id="WP_168442501.1">
    <property type="nucleotide sequence ID" value="NZ_CAAHFG010000003.1"/>
</dbReference>
<keyword evidence="8" id="KW-1185">Reference proteome</keyword>
<dbReference type="SUPFAM" id="SSF56112">
    <property type="entry name" value="Protein kinase-like (PK-like)"/>
    <property type="match status" value="1"/>
</dbReference>
<evidence type="ECO:0000259" key="6">
    <source>
        <dbReference type="PROSITE" id="PS50011"/>
    </source>
</evidence>
<dbReference type="CDD" id="cd14014">
    <property type="entry name" value="STKc_PknB_like"/>
    <property type="match status" value="1"/>
</dbReference>
<dbReference type="Gene3D" id="1.10.510.10">
    <property type="entry name" value="Transferase(Phosphotransferase) domain 1"/>
    <property type="match status" value="1"/>
</dbReference>
<evidence type="ECO:0000256" key="3">
    <source>
        <dbReference type="ARBA" id="ARBA00022777"/>
    </source>
</evidence>
<dbReference type="AlphaFoldDB" id="A0A6C2U950"/>
<dbReference type="InterPro" id="IPR000719">
    <property type="entry name" value="Prot_kinase_dom"/>
</dbReference>
<dbReference type="InterPro" id="IPR011009">
    <property type="entry name" value="Kinase-like_dom_sf"/>
</dbReference>
<keyword evidence="4" id="KW-0067">ATP-binding</keyword>
<sequence length="739" mass="82440">MDESADIKRETGDKTEPPRREIGNANLFADDIVFSDTEKILFEEDLHENASNRDGLMDGNPADRYSANKKLNQGGMKAIWEVDDHRTARKVAMALIQDSKIASENDIDSFLYEARLTANLQHPNIIPIYDIALDENGNPYFTMKALKGETLGEIIRKLRNQNSEYQKRYTLTRLLAIFLKVCNAIDYAHTKGVIHLDLKPSNVNVGDFGDVHVLDWGLSTLITHLNEYDGEPVSWKSLDDVSLENGQTLTRYLEKTAKRREHKNVVGGTPGYMSPEQAQGVPSDIDFQTDVYMLGAVLYEILTHHCPIEGGTVKESLQRTVRGDFPPPGKRAPELRIPAALAAIAMKAMATDPADRYPNVAALIRDVHQYQDGFATTAENPTFITHVALLIKRHKLAVSLIAAMAAIIATILAQSFSSIKESERVALDALDRLQVKNEYIASTAQKVAPDYLNLMAQQEQDFKFAAAKQSLDTSLAFDPNLESAWMRKGKMLISQLDFTNAWQILSGNHGHPVEKNPPAIRLAKKYMETGAITDADLPRLVKDFKTYGIADGLPRLFYHLNQSAFDPETRFPALAEALQILNPEVETLNFNWQPTGSLGWIIDIGNNPGLNDISPLCGLHILILNASRIGSPDLNLLTEDGLVELRLAETQLNHLPELDQLEGLQVLDISGTRIRNLANIIRYPKLRALDLSGIEELAISPQLIWNQNLKMLTVAEAFRNDQTIINLTRRGVIIIYSDN</sequence>
<gene>
    <name evidence="7" type="primary">pknD_15</name>
    <name evidence="7" type="ORF">PDESU_04505</name>
</gene>
<evidence type="ECO:0000256" key="5">
    <source>
        <dbReference type="SAM" id="MobiDB-lite"/>
    </source>
</evidence>
<name>A0A6C2U950_PONDE</name>
<feature type="region of interest" description="Disordered" evidence="5">
    <location>
        <begin position="1"/>
        <end position="20"/>
    </location>
</feature>
<evidence type="ECO:0000313" key="7">
    <source>
        <dbReference type="EMBL" id="VGO15916.1"/>
    </source>
</evidence>
<dbReference type="EMBL" id="CAAHFG010000003">
    <property type="protein sequence ID" value="VGO15916.1"/>
    <property type="molecule type" value="Genomic_DNA"/>
</dbReference>
<feature type="domain" description="Protein kinase" evidence="6">
    <location>
        <begin position="65"/>
        <end position="371"/>
    </location>
</feature>